<evidence type="ECO:0000313" key="1">
    <source>
        <dbReference type="EMBL" id="MFC7358258.1"/>
    </source>
</evidence>
<protein>
    <submittedName>
        <fullName evidence="1">WbqC family protein</fullName>
    </submittedName>
</protein>
<sequence length="211" mass="24631">MDTILLHPTYFPSIAQMAAMVQATHVIFEKEGTYQKQSYRNRAYIAHSNGKLLLSIPVKHSHDGTRLQYKEVAIENDFPWQSHHLKSLQSAYRTSPFFEYYEDEMTPLFTESVSGLWEHNIKIIHFLLETLGADIDFSYSERYVKTPEATDLRYMANAKREKKIKVPHYHQVFEAKHGFLHNLSILDLFFSEGPNTLNYLEKLDLKVVSSE</sequence>
<keyword evidence="2" id="KW-1185">Reference proteome</keyword>
<name>A0ABW2MX57_9FLAO</name>
<dbReference type="InterPro" id="IPR014985">
    <property type="entry name" value="WbqC"/>
</dbReference>
<comment type="caution">
    <text evidence="1">The sequence shown here is derived from an EMBL/GenBank/DDBJ whole genome shotgun (WGS) entry which is preliminary data.</text>
</comment>
<evidence type="ECO:0000313" key="2">
    <source>
        <dbReference type="Proteomes" id="UP001596415"/>
    </source>
</evidence>
<reference evidence="2" key="1">
    <citation type="journal article" date="2019" name="Int. J. Syst. Evol. Microbiol.">
        <title>The Global Catalogue of Microorganisms (GCM) 10K type strain sequencing project: providing services to taxonomists for standard genome sequencing and annotation.</title>
        <authorList>
            <consortium name="The Broad Institute Genomics Platform"/>
            <consortium name="The Broad Institute Genome Sequencing Center for Infectious Disease"/>
            <person name="Wu L."/>
            <person name="Ma J."/>
        </authorList>
    </citation>
    <scope>NUCLEOTIDE SEQUENCE [LARGE SCALE GENOMIC DNA]</scope>
    <source>
        <strain evidence="2">CGMCC 1.16306</strain>
    </source>
</reference>
<dbReference type="RefSeq" id="WP_380218166.1">
    <property type="nucleotide sequence ID" value="NZ_JBHTBN010000006.1"/>
</dbReference>
<dbReference type="Proteomes" id="UP001596415">
    <property type="component" value="Unassembled WGS sequence"/>
</dbReference>
<gene>
    <name evidence="1" type="ORF">ACFQO1_11200</name>
</gene>
<dbReference type="EMBL" id="JBHTBN010000006">
    <property type="protein sequence ID" value="MFC7358258.1"/>
    <property type="molecule type" value="Genomic_DNA"/>
</dbReference>
<organism evidence="1 2">
    <name type="scientific">Jejudonia soesokkakensis</name>
    <dbReference type="NCBI Taxonomy" id="1323432"/>
    <lineage>
        <taxon>Bacteria</taxon>
        <taxon>Pseudomonadati</taxon>
        <taxon>Bacteroidota</taxon>
        <taxon>Flavobacteriia</taxon>
        <taxon>Flavobacteriales</taxon>
        <taxon>Flavobacteriaceae</taxon>
        <taxon>Jejudonia</taxon>
    </lineage>
</organism>
<proteinExistence type="predicted"/>
<accession>A0ABW2MX57</accession>
<dbReference type="Pfam" id="PF08889">
    <property type="entry name" value="WbqC"/>
    <property type="match status" value="1"/>
</dbReference>